<gene>
    <name evidence="1" type="ORF">M6B38_143390</name>
</gene>
<keyword evidence="1" id="KW-0689">Ribosomal protein</keyword>
<name>A0AAX6FC35_IRIPA</name>
<keyword evidence="2" id="KW-1185">Reference proteome</keyword>
<organism evidence="1 2">
    <name type="scientific">Iris pallida</name>
    <name type="common">Sweet iris</name>
    <dbReference type="NCBI Taxonomy" id="29817"/>
    <lineage>
        <taxon>Eukaryota</taxon>
        <taxon>Viridiplantae</taxon>
        <taxon>Streptophyta</taxon>
        <taxon>Embryophyta</taxon>
        <taxon>Tracheophyta</taxon>
        <taxon>Spermatophyta</taxon>
        <taxon>Magnoliopsida</taxon>
        <taxon>Liliopsida</taxon>
        <taxon>Asparagales</taxon>
        <taxon>Iridaceae</taxon>
        <taxon>Iridoideae</taxon>
        <taxon>Irideae</taxon>
        <taxon>Iris</taxon>
    </lineage>
</organism>
<reference evidence="1" key="2">
    <citation type="submission" date="2023-04" db="EMBL/GenBank/DDBJ databases">
        <authorList>
            <person name="Bruccoleri R.E."/>
            <person name="Oakeley E.J."/>
            <person name="Faust A.-M."/>
            <person name="Dessus-Babus S."/>
            <person name="Altorfer M."/>
            <person name="Burckhardt D."/>
            <person name="Oertli M."/>
            <person name="Naumann U."/>
            <person name="Petersen F."/>
            <person name="Wong J."/>
        </authorList>
    </citation>
    <scope>NUCLEOTIDE SEQUENCE</scope>
    <source>
        <strain evidence="1">GSM-AAB239-AS_SAM_17_03QT</strain>
        <tissue evidence="1">Leaf</tissue>
    </source>
</reference>
<comment type="caution">
    <text evidence="1">The sequence shown here is derived from an EMBL/GenBank/DDBJ whole genome shotgun (WGS) entry which is preliminary data.</text>
</comment>
<accession>A0AAX6FC35</accession>
<dbReference type="AlphaFoldDB" id="A0AAX6FC35"/>
<dbReference type="Proteomes" id="UP001140949">
    <property type="component" value="Unassembled WGS sequence"/>
</dbReference>
<sequence>MNMEHRFSYERKDRILRIIPRIKNKGLDHIVSNIKQKVVKEKNFVSDRDNLGRKDSNLRVTGPKPIALPLGHAPFRFIFDTNKH</sequence>
<evidence type="ECO:0000313" key="2">
    <source>
        <dbReference type="Proteomes" id="UP001140949"/>
    </source>
</evidence>
<dbReference type="GO" id="GO:0005840">
    <property type="term" value="C:ribosome"/>
    <property type="evidence" value="ECO:0007669"/>
    <property type="project" value="UniProtKB-KW"/>
</dbReference>
<reference evidence="1" key="1">
    <citation type="journal article" date="2023" name="GigaByte">
        <title>Genome assembly of the bearded iris, Iris pallida Lam.</title>
        <authorList>
            <person name="Bruccoleri R.E."/>
            <person name="Oakeley E.J."/>
            <person name="Faust A.M.E."/>
            <person name="Altorfer M."/>
            <person name="Dessus-Babus S."/>
            <person name="Burckhardt D."/>
            <person name="Oertli M."/>
            <person name="Naumann U."/>
            <person name="Petersen F."/>
            <person name="Wong J."/>
        </authorList>
    </citation>
    <scope>NUCLEOTIDE SEQUENCE</scope>
    <source>
        <strain evidence="1">GSM-AAB239-AS_SAM_17_03QT</strain>
    </source>
</reference>
<dbReference type="EMBL" id="JANAVB010030057">
    <property type="protein sequence ID" value="KAJ6813922.1"/>
    <property type="molecule type" value="Genomic_DNA"/>
</dbReference>
<proteinExistence type="predicted"/>
<evidence type="ECO:0000313" key="1">
    <source>
        <dbReference type="EMBL" id="KAJ6813922.1"/>
    </source>
</evidence>
<keyword evidence="1" id="KW-0687">Ribonucleoprotein</keyword>
<protein>
    <submittedName>
        <fullName evidence="1">Ribosomal protein S16 (Chloroplast)</fullName>
    </submittedName>
</protein>